<evidence type="ECO:0000256" key="8">
    <source>
        <dbReference type="ARBA" id="ARBA00023170"/>
    </source>
</evidence>
<keyword evidence="12" id="KW-1185">Reference proteome</keyword>
<evidence type="ECO:0000256" key="2">
    <source>
        <dbReference type="ARBA" id="ARBA00022475"/>
    </source>
</evidence>
<protein>
    <recommendedName>
        <fullName evidence="10">Odorant receptor</fullName>
    </recommendedName>
</protein>
<feature type="transmembrane region" description="Helical" evidence="10">
    <location>
        <begin position="169"/>
        <end position="191"/>
    </location>
</feature>
<comment type="caution">
    <text evidence="11">The sequence shown here is derived from an EMBL/GenBank/DDBJ whole genome shotgun (WGS) entry which is preliminary data.</text>
</comment>
<keyword evidence="2" id="KW-1003">Cell membrane</keyword>
<keyword evidence="7 10" id="KW-0472">Membrane</keyword>
<name>A0ABR3HVA9_LOXSC</name>
<keyword evidence="8 10" id="KW-0675">Receptor</keyword>
<evidence type="ECO:0000313" key="11">
    <source>
        <dbReference type="EMBL" id="KAL0880486.1"/>
    </source>
</evidence>
<sequence length="446" mass="52051">MFKIHKNDINARHPTDLHYMKMIRYQLRMICSWPQKLLGEEVKSVPLRNTRFLFIEGSLVAFLGLVYIKTHHTRVTFLEMGHTYLTVFLGIVAAQRVTVSWFKSYDQTMKNFVLELHLFQHRHKSEFHEHVNTTFFLNYLFLYFNNALNMNFIFNYFQMYQYINKICTVFVDFIHVELFMGIILFTLTPVYNNYMKGMFNRATPVGPDKFFEHSINYSLPYINQFIYDELVSYLFIAILNVLFAYDAGICFGSLDVTLSVIVFHIWGHLKILDHNLRSIPKPVNELTYTAEENKKVGGILKNIVDHHRMIMSFMTNTSDAFGPMLCLYYMFHQVSGCILLLECAELDAKSLTRYGALTVTIFQLLIQISVIVELLGSQSETLKDAVYSVPWECMDTSNRKLVLFLLCNVQEPIRLKPMGIVSVGVQTMATILKTSFSYFMLLRTFD</sequence>
<evidence type="ECO:0000256" key="7">
    <source>
        <dbReference type="ARBA" id="ARBA00023136"/>
    </source>
</evidence>
<dbReference type="EMBL" id="JBEUOH010000013">
    <property type="protein sequence ID" value="KAL0880486.1"/>
    <property type="molecule type" value="Genomic_DNA"/>
</dbReference>
<feature type="transmembrane region" description="Helical" evidence="10">
    <location>
        <begin position="233"/>
        <end position="266"/>
    </location>
</feature>
<evidence type="ECO:0000256" key="1">
    <source>
        <dbReference type="ARBA" id="ARBA00004651"/>
    </source>
</evidence>
<dbReference type="InterPro" id="IPR004117">
    <property type="entry name" value="7tm6_olfct_rcpt"/>
</dbReference>
<keyword evidence="4 10" id="KW-0812">Transmembrane</keyword>
<keyword evidence="9 10" id="KW-0807">Transducer</keyword>
<keyword evidence="5 10" id="KW-0552">Olfaction</keyword>
<evidence type="ECO:0000256" key="9">
    <source>
        <dbReference type="ARBA" id="ARBA00023224"/>
    </source>
</evidence>
<evidence type="ECO:0000256" key="6">
    <source>
        <dbReference type="ARBA" id="ARBA00022989"/>
    </source>
</evidence>
<feature type="transmembrane region" description="Helical" evidence="10">
    <location>
        <begin position="136"/>
        <end position="157"/>
    </location>
</feature>
<feature type="transmembrane region" description="Helical" evidence="10">
    <location>
        <begin position="82"/>
        <end position="102"/>
    </location>
</feature>
<evidence type="ECO:0000256" key="10">
    <source>
        <dbReference type="RuleBase" id="RU351113"/>
    </source>
</evidence>
<organism evidence="11 12">
    <name type="scientific">Loxostege sticticalis</name>
    <name type="common">Beet webworm moth</name>
    <dbReference type="NCBI Taxonomy" id="481309"/>
    <lineage>
        <taxon>Eukaryota</taxon>
        <taxon>Metazoa</taxon>
        <taxon>Ecdysozoa</taxon>
        <taxon>Arthropoda</taxon>
        <taxon>Hexapoda</taxon>
        <taxon>Insecta</taxon>
        <taxon>Pterygota</taxon>
        <taxon>Neoptera</taxon>
        <taxon>Endopterygota</taxon>
        <taxon>Lepidoptera</taxon>
        <taxon>Glossata</taxon>
        <taxon>Ditrysia</taxon>
        <taxon>Pyraloidea</taxon>
        <taxon>Crambidae</taxon>
        <taxon>Pyraustinae</taxon>
        <taxon>Loxostege</taxon>
    </lineage>
</organism>
<evidence type="ECO:0000256" key="5">
    <source>
        <dbReference type="ARBA" id="ARBA00022725"/>
    </source>
</evidence>
<dbReference type="Pfam" id="PF02949">
    <property type="entry name" value="7tm_6"/>
    <property type="match status" value="1"/>
</dbReference>
<keyword evidence="3 10" id="KW-0716">Sensory transduction</keyword>
<comment type="similarity">
    <text evidence="10">Belongs to the insect chemoreceptor superfamily. Heteromeric odorant receptor channel (TC 1.A.69) family.</text>
</comment>
<feature type="transmembrane region" description="Helical" evidence="10">
    <location>
        <begin position="320"/>
        <end position="341"/>
    </location>
</feature>
<evidence type="ECO:0000256" key="4">
    <source>
        <dbReference type="ARBA" id="ARBA00022692"/>
    </source>
</evidence>
<keyword evidence="6 10" id="KW-1133">Transmembrane helix</keyword>
<evidence type="ECO:0000256" key="3">
    <source>
        <dbReference type="ARBA" id="ARBA00022606"/>
    </source>
</evidence>
<comment type="subcellular location">
    <subcellularLocation>
        <location evidence="1 10">Cell membrane</location>
        <topology evidence="1 10">Multi-pass membrane protein</topology>
    </subcellularLocation>
</comment>
<evidence type="ECO:0000313" key="12">
    <source>
        <dbReference type="Proteomes" id="UP001549920"/>
    </source>
</evidence>
<dbReference type="Proteomes" id="UP001549920">
    <property type="component" value="Unassembled WGS sequence"/>
</dbReference>
<feature type="transmembrane region" description="Helical" evidence="10">
    <location>
        <begin position="353"/>
        <end position="375"/>
    </location>
</feature>
<dbReference type="PANTHER" id="PTHR21137">
    <property type="entry name" value="ODORANT RECEPTOR"/>
    <property type="match status" value="1"/>
</dbReference>
<proteinExistence type="inferred from homology"/>
<comment type="caution">
    <text evidence="10">Lacks conserved residue(s) required for the propagation of feature annotation.</text>
</comment>
<gene>
    <name evidence="11" type="ORF">ABMA27_002896</name>
</gene>
<accession>A0ABR3HVA9</accession>
<reference evidence="11 12" key="1">
    <citation type="submission" date="2024-06" db="EMBL/GenBank/DDBJ databases">
        <title>A chromosome-level genome assembly of beet webworm, Loxostege sticticalis.</title>
        <authorList>
            <person name="Zhang Y."/>
        </authorList>
    </citation>
    <scope>NUCLEOTIDE SEQUENCE [LARGE SCALE GENOMIC DNA]</scope>
    <source>
        <strain evidence="11">AQ026</strain>
        <tissue evidence="11">Whole body</tissue>
    </source>
</reference>
<dbReference type="PANTHER" id="PTHR21137:SF35">
    <property type="entry name" value="ODORANT RECEPTOR 19A-RELATED"/>
    <property type="match status" value="1"/>
</dbReference>